<dbReference type="WBParaSite" id="GPLIN_001274900">
    <property type="protein sequence ID" value="GPLIN_001274900"/>
    <property type="gene ID" value="GPLIN_001274900"/>
</dbReference>
<dbReference type="GO" id="GO:0005886">
    <property type="term" value="C:plasma membrane"/>
    <property type="evidence" value="ECO:0007669"/>
    <property type="project" value="TreeGrafter"/>
</dbReference>
<evidence type="ECO:0000256" key="2">
    <source>
        <dbReference type="ARBA" id="ARBA00022729"/>
    </source>
</evidence>
<dbReference type="PROSITE" id="PS01186">
    <property type="entry name" value="EGF_2"/>
    <property type="match status" value="2"/>
</dbReference>
<dbReference type="GO" id="GO:0032991">
    <property type="term" value="C:protein-containing complex"/>
    <property type="evidence" value="ECO:0007669"/>
    <property type="project" value="TreeGrafter"/>
</dbReference>
<organism evidence="9 10">
    <name type="scientific">Globodera pallida</name>
    <name type="common">Potato cyst nematode worm</name>
    <name type="synonym">Heterodera pallida</name>
    <dbReference type="NCBI Taxonomy" id="36090"/>
    <lineage>
        <taxon>Eukaryota</taxon>
        <taxon>Metazoa</taxon>
        <taxon>Ecdysozoa</taxon>
        <taxon>Nematoda</taxon>
        <taxon>Chromadorea</taxon>
        <taxon>Rhabditida</taxon>
        <taxon>Tylenchina</taxon>
        <taxon>Tylenchomorpha</taxon>
        <taxon>Tylenchoidea</taxon>
        <taxon>Heteroderidae</taxon>
        <taxon>Heteroderinae</taxon>
        <taxon>Globodera</taxon>
    </lineage>
</organism>
<evidence type="ECO:0000256" key="7">
    <source>
        <dbReference type="SAM" id="MobiDB-lite"/>
    </source>
</evidence>
<dbReference type="PANTHER" id="PTHR24049:SF22">
    <property type="entry name" value="DROSOPHILA CRUMBS HOMOLOG"/>
    <property type="match status" value="1"/>
</dbReference>
<keyword evidence="5" id="KW-0325">Glycoprotein</keyword>
<feature type="domain" description="EGF-like" evidence="8">
    <location>
        <begin position="141"/>
        <end position="178"/>
    </location>
</feature>
<reference evidence="9" key="2">
    <citation type="submission" date="2014-05" db="EMBL/GenBank/DDBJ databases">
        <title>The genome and life-stage specific transcriptomes of Globodera pallida elucidate key aspects of plant parasitism by a cyst nematode.</title>
        <authorList>
            <person name="Cotton J.A."/>
            <person name="Lilley C.J."/>
            <person name="Jones L.M."/>
            <person name="Kikuchi T."/>
            <person name="Reid A.J."/>
            <person name="Thorpe P."/>
            <person name="Tsai I.J."/>
            <person name="Beasley H."/>
            <person name="Blok V."/>
            <person name="Cock P.J.A."/>
            <person name="Van den Akker S.E."/>
            <person name="Holroyd N."/>
            <person name="Hunt M."/>
            <person name="Mantelin S."/>
            <person name="Naghra H."/>
            <person name="Pain A."/>
            <person name="Palomares-Rius J.E."/>
            <person name="Zarowiecki M."/>
            <person name="Berriman M."/>
            <person name="Jones J.T."/>
            <person name="Urwin P.E."/>
        </authorList>
    </citation>
    <scope>NUCLEOTIDE SEQUENCE [LARGE SCALE GENOMIC DNA]</scope>
    <source>
        <strain evidence="9">Lindley</strain>
    </source>
</reference>
<dbReference type="SUPFAM" id="SSF57196">
    <property type="entry name" value="EGF/Laminin"/>
    <property type="match status" value="2"/>
</dbReference>
<feature type="disulfide bond" evidence="6">
    <location>
        <begin position="129"/>
        <end position="138"/>
    </location>
</feature>
<evidence type="ECO:0000256" key="6">
    <source>
        <dbReference type="PROSITE-ProRule" id="PRU00076"/>
    </source>
</evidence>
<dbReference type="GO" id="GO:0045597">
    <property type="term" value="P:positive regulation of cell differentiation"/>
    <property type="evidence" value="ECO:0007669"/>
    <property type="project" value="UniProtKB-ARBA"/>
</dbReference>
<keyword evidence="1 6" id="KW-0245">EGF-like domain</keyword>
<dbReference type="FunFam" id="2.10.25.10:FF:000012">
    <property type="entry name" value="Delta-like protein"/>
    <property type="match status" value="1"/>
</dbReference>
<dbReference type="GO" id="GO:0007157">
    <property type="term" value="P:heterophilic cell-cell adhesion via plasma membrane cell adhesion molecules"/>
    <property type="evidence" value="ECO:0007669"/>
    <property type="project" value="TreeGrafter"/>
</dbReference>
<dbReference type="InterPro" id="IPR000742">
    <property type="entry name" value="EGF"/>
</dbReference>
<dbReference type="SMART" id="SM00181">
    <property type="entry name" value="EGF"/>
    <property type="match status" value="3"/>
</dbReference>
<keyword evidence="4 6" id="KW-1015">Disulfide bond</keyword>
<feature type="disulfide bond" evidence="6">
    <location>
        <begin position="168"/>
        <end position="177"/>
    </location>
</feature>
<dbReference type="Gene3D" id="2.10.25.10">
    <property type="entry name" value="Laminin"/>
    <property type="match status" value="2"/>
</dbReference>
<dbReference type="PROSITE" id="PS00022">
    <property type="entry name" value="EGF_1"/>
    <property type="match status" value="3"/>
</dbReference>
<sequence length="219" mass="23474">MSSIFGSKRFVPLALWGRNAPKLANRQSPGTITFVPSMECAVCQDGVARAVCSRNGRKDVRTGADVCSRAINALRGGPVIGVITTCTCLPNWTGTNCDRLVNKCQHKPCKNGAQCTPVGVNGDFVRCICPPGFTGRDCGIPFANCKNAICPGQNQQCVPLEHGYTCACAPGFDGPNCDLSHQQQRRRQQQKQQQQIGHDEGAPMAPQDFHGLVTIGTCV</sequence>
<reference evidence="10" key="3">
    <citation type="submission" date="2016-06" db="UniProtKB">
        <authorList>
            <consortium name="WormBaseParasite"/>
        </authorList>
    </citation>
    <scope>IDENTIFICATION</scope>
</reference>
<comment type="caution">
    <text evidence="6">Lacks conserved residue(s) required for the propagation of feature annotation.</text>
</comment>
<dbReference type="Proteomes" id="UP000050741">
    <property type="component" value="Unassembled WGS sequence"/>
</dbReference>
<accession>A0A183CIP3</accession>
<feature type="region of interest" description="Disordered" evidence="7">
    <location>
        <begin position="179"/>
        <end position="208"/>
    </location>
</feature>
<dbReference type="PROSITE" id="PS50026">
    <property type="entry name" value="EGF_3"/>
    <property type="match status" value="2"/>
</dbReference>
<keyword evidence="9" id="KW-1185">Reference proteome</keyword>
<proteinExistence type="predicted"/>
<keyword evidence="3" id="KW-0677">Repeat</keyword>
<keyword evidence="2" id="KW-0732">Signal</keyword>
<dbReference type="Pfam" id="PF00008">
    <property type="entry name" value="EGF"/>
    <property type="match status" value="1"/>
</dbReference>
<protein>
    <submittedName>
        <fullName evidence="10">EGF-like domain-containing protein</fullName>
    </submittedName>
</protein>
<dbReference type="CDD" id="cd00054">
    <property type="entry name" value="EGF_CA"/>
    <property type="match status" value="1"/>
</dbReference>
<evidence type="ECO:0000313" key="10">
    <source>
        <dbReference type="WBParaSite" id="GPLIN_001274900"/>
    </source>
</evidence>
<evidence type="ECO:0000256" key="4">
    <source>
        <dbReference type="ARBA" id="ARBA00023157"/>
    </source>
</evidence>
<dbReference type="GO" id="GO:0045197">
    <property type="term" value="P:establishment or maintenance of epithelial cell apical/basal polarity"/>
    <property type="evidence" value="ECO:0007669"/>
    <property type="project" value="TreeGrafter"/>
</dbReference>
<evidence type="ECO:0000256" key="5">
    <source>
        <dbReference type="ARBA" id="ARBA00023180"/>
    </source>
</evidence>
<dbReference type="AlphaFoldDB" id="A0A183CIP3"/>
<dbReference type="PANTHER" id="PTHR24049">
    <property type="entry name" value="CRUMBS FAMILY MEMBER"/>
    <property type="match status" value="1"/>
</dbReference>
<feature type="domain" description="EGF-like" evidence="8">
    <location>
        <begin position="100"/>
        <end position="139"/>
    </location>
</feature>
<reference evidence="9" key="1">
    <citation type="submission" date="2013-12" db="EMBL/GenBank/DDBJ databases">
        <authorList>
            <person name="Aslett M."/>
        </authorList>
    </citation>
    <scope>NUCLEOTIDE SEQUENCE [LARGE SCALE GENOMIC DNA]</scope>
    <source>
        <strain evidence="9">Lindley</strain>
    </source>
</reference>
<dbReference type="InterPro" id="IPR051022">
    <property type="entry name" value="Notch_Cell-Fate_Det"/>
</dbReference>
<evidence type="ECO:0000256" key="3">
    <source>
        <dbReference type="ARBA" id="ARBA00022737"/>
    </source>
</evidence>
<evidence type="ECO:0000259" key="8">
    <source>
        <dbReference type="PROSITE" id="PS50026"/>
    </source>
</evidence>
<evidence type="ECO:0000256" key="1">
    <source>
        <dbReference type="ARBA" id="ARBA00022536"/>
    </source>
</evidence>
<evidence type="ECO:0000313" key="9">
    <source>
        <dbReference type="Proteomes" id="UP000050741"/>
    </source>
</evidence>
<name>A0A183CIP3_GLOPA</name>